<evidence type="ECO:0000259" key="9">
    <source>
        <dbReference type="Pfam" id="PF03176"/>
    </source>
</evidence>
<dbReference type="PANTHER" id="PTHR33406:SF11">
    <property type="entry name" value="MEMBRANE PROTEIN SCO6666-RELATED"/>
    <property type="match status" value="1"/>
</dbReference>
<feature type="transmembrane region" description="Helical" evidence="8">
    <location>
        <begin position="588"/>
        <end position="607"/>
    </location>
</feature>
<feature type="transmembrane region" description="Helical" evidence="8">
    <location>
        <begin position="619"/>
        <end position="641"/>
    </location>
</feature>
<keyword evidence="6 8" id="KW-0472">Membrane</keyword>
<sequence>MPVSTPSRPTRTSRLARLAGWSQRHRWWALALWVLTLAALTVGSQAIGSDYHNDFSLPGTESQRAIDTLRERAPVRAGDTVQIVVQDPGGVTAAGTRERVETMLDRVRAMPHVADVQSPYAGPGAVSTDGTIAYATVTLDGQAQDVPPDDVRAIIDTAQAAEGGALRVELGGDAVRGAEVSEGGAAEGIGLLAALVILVLLFGSLLAASLPIVIAVFAVGSSIGLVVLASHLATIAEFTPPLMILVGLGVGIDYALLIFSRYRAELIAGLGGSAPIERDSGAEGHAAERGVGSPVEASHAGGQGAHRAAAARVALDTAGRTVFFAGCTVIIALMGLVALGLGSLQGVAVAVAVTVLVTMVASLTLLPALLAIFGRRIERGVRRRAGRARRPEGERWRRWAAGVQRRPWTAALVSVAALLAITAPALGIRLGFADAGNDAPSTTSRQAYDLLAEGFGPGFNGPLVVIVEGNTSASTSAAQALDGVPGVAATVAPPPTGDVATIIVFPASKPQDAQTHDLVQRLRDDVLPPLSRETGATFLVGGSVAAAEDFADAVAGRLPLFVAVVVGLSALLLMAVFRSLLIPVKAAVLNLLSVGASMGVITLVFQHGLLGAQPGPIEAYVPVMIFAIVFGLSMDYEVFLLSRMHEEWERRHDAPAAIREGLATTGRVVTAAAAIMVVVFGAFLLSPDRMLQQFGLGLAVAVLLDAVVIRCLVLPAVMHLLGARAWWLPRPIARVLPRLAIERPTPVQDDRPTPAGPGLGSGEEDDRGREAARPGPRGAGPQQRW</sequence>
<dbReference type="Gene3D" id="1.20.1640.10">
    <property type="entry name" value="Multidrug efflux transporter AcrB transmembrane domain"/>
    <property type="match status" value="2"/>
</dbReference>
<feature type="transmembrane region" description="Helical" evidence="8">
    <location>
        <begin position="214"/>
        <end position="236"/>
    </location>
</feature>
<evidence type="ECO:0000313" key="11">
    <source>
        <dbReference type="Proteomes" id="UP000502508"/>
    </source>
</evidence>
<feature type="transmembrane region" description="Helical" evidence="8">
    <location>
        <begin position="560"/>
        <end position="581"/>
    </location>
</feature>
<protein>
    <submittedName>
        <fullName evidence="10">Membrane protein</fullName>
    </submittedName>
</protein>
<dbReference type="InterPro" id="IPR004869">
    <property type="entry name" value="MMPL_dom"/>
</dbReference>
<evidence type="ECO:0000256" key="2">
    <source>
        <dbReference type="ARBA" id="ARBA00010157"/>
    </source>
</evidence>
<feature type="domain" description="Membrane transport protein MMPL" evidence="9">
    <location>
        <begin position="302"/>
        <end position="407"/>
    </location>
</feature>
<dbReference type="SUPFAM" id="SSF82866">
    <property type="entry name" value="Multidrug efflux transporter AcrB transmembrane domain"/>
    <property type="match status" value="2"/>
</dbReference>
<feature type="domain" description="Membrane transport protein MMPL" evidence="9">
    <location>
        <begin position="56"/>
        <end position="270"/>
    </location>
</feature>
<dbReference type="GO" id="GO:0005886">
    <property type="term" value="C:plasma membrane"/>
    <property type="evidence" value="ECO:0007669"/>
    <property type="project" value="UniProtKB-SubCell"/>
</dbReference>
<feature type="region of interest" description="Disordered" evidence="7">
    <location>
        <begin position="279"/>
        <end position="300"/>
    </location>
</feature>
<dbReference type="PANTHER" id="PTHR33406">
    <property type="entry name" value="MEMBRANE PROTEIN MJ1562-RELATED"/>
    <property type="match status" value="1"/>
</dbReference>
<evidence type="ECO:0000256" key="1">
    <source>
        <dbReference type="ARBA" id="ARBA00004651"/>
    </source>
</evidence>
<name>A0A6F8XT34_9ACTN</name>
<reference evidence="10 11" key="1">
    <citation type="submission" date="2020-03" db="EMBL/GenBank/DDBJ databases">
        <title>Whole genome shotgun sequence of Phytohabitans flavus NBRC 107702.</title>
        <authorList>
            <person name="Komaki H."/>
            <person name="Tamura T."/>
        </authorList>
    </citation>
    <scope>NUCLEOTIDE SEQUENCE [LARGE SCALE GENOMIC DNA]</scope>
    <source>
        <strain evidence="10 11">NBRC 107702</strain>
    </source>
</reference>
<feature type="transmembrane region" description="Helical" evidence="8">
    <location>
        <begin position="188"/>
        <end position="207"/>
    </location>
</feature>
<evidence type="ECO:0000313" key="10">
    <source>
        <dbReference type="EMBL" id="BCB76957.1"/>
    </source>
</evidence>
<feature type="transmembrane region" description="Helical" evidence="8">
    <location>
        <begin position="347"/>
        <end position="374"/>
    </location>
</feature>
<evidence type="ECO:0000256" key="5">
    <source>
        <dbReference type="ARBA" id="ARBA00022989"/>
    </source>
</evidence>
<feature type="transmembrane region" description="Helical" evidence="8">
    <location>
        <begin position="696"/>
        <end position="721"/>
    </location>
</feature>
<reference evidence="10 11" key="2">
    <citation type="submission" date="2020-03" db="EMBL/GenBank/DDBJ databases">
        <authorList>
            <person name="Ichikawa N."/>
            <person name="Kimura A."/>
            <person name="Kitahashi Y."/>
            <person name="Uohara A."/>
        </authorList>
    </citation>
    <scope>NUCLEOTIDE SEQUENCE [LARGE SCALE GENOMIC DNA]</scope>
    <source>
        <strain evidence="10 11">NBRC 107702</strain>
    </source>
</reference>
<dbReference type="Proteomes" id="UP000502508">
    <property type="component" value="Chromosome"/>
</dbReference>
<dbReference type="RefSeq" id="WP_173036881.1">
    <property type="nucleotide sequence ID" value="NZ_AP022870.1"/>
</dbReference>
<feature type="transmembrane region" description="Helical" evidence="8">
    <location>
        <begin position="408"/>
        <end position="432"/>
    </location>
</feature>
<gene>
    <name evidence="10" type="ORF">Pflav_033670</name>
</gene>
<feature type="transmembrane region" description="Helical" evidence="8">
    <location>
        <begin position="242"/>
        <end position="259"/>
    </location>
</feature>
<dbReference type="AlphaFoldDB" id="A0A6F8XT34"/>
<comment type="similarity">
    <text evidence="2">Belongs to the resistance-nodulation-cell division (RND) (TC 2.A.6) family. MmpL subfamily.</text>
</comment>
<feature type="compositionally biased region" description="Basic and acidic residues" evidence="7">
    <location>
        <begin position="279"/>
        <end position="288"/>
    </location>
</feature>
<dbReference type="KEGG" id="pfla:Pflav_033670"/>
<feature type="transmembrane region" description="Helical" evidence="8">
    <location>
        <begin position="322"/>
        <end position="341"/>
    </location>
</feature>
<evidence type="ECO:0000256" key="3">
    <source>
        <dbReference type="ARBA" id="ARBA00022475"/>
    </source>
</evidence>
<feature type="transmembrane region" description="Helical" evidence="8">
    <location>
        <begin position="662"/>
        <end position="684"/>
    </location>
</feature>
<keyword evidence="5 8" id="KW-1133">Transmembrane helix</keyword>
<proteinExistence type="inferred from homology"/>
<comment type="subcellular location">
    <subcellularLocation>
        <location evidence="1">Cell membrane</location>
        <topology evidence="1">Multi-pass membrane protein</topology>
    </subcellularLocation>
</comment>
<accession>A0A6F8XT34</accession>
<keyword evidence="3" id="KW-1003">Cell membrane</keyword>
<organism evidence="10 11">
    <name type="scientific">Phytohabitans flavus</name>
    <dbReference type="NCBI Taxonomy" id="1076124"/>
    <lineage>
        <taxon>Bacteria</taxon>
        <taxon>Bacillati</taxon>
        <taxon>Actinomycetota</taxon>
        <taxon>Actinomycetes</taxon>
        <taxon>Micromonosporales</taxon>
        <taxon>Micromonosporaceae</taxon>
    </lineage>
</organism>
<dbReference type="InterPro" id="IPR050545">
    <property type="entry name" value="Mycobact_MmpL"/>
</dbReference>
<dbReference type="Pfam" id="PF03176">
    <property type="entry name" value="MMPL"/>
    <property type="match status" value="3"/>
</dbReference>
<evidence type="ECO:0000256" key="8">
    <source>
        <dbReference type="SAM" id="Phobius"/>
    </source>
</evidence>
<evidence type="ECO:0000256" key="4">
    <source>
        <dbReference type="ARBA" id="ARBA00022692"/>
    </source>
</evidence>
<evidence type="ECO:0000256" key="7">
    <source>
        <dbReference type="SAM" id="MobiDB-lite"/>
    </source>
</evidence>
<keyword evidence="4 8" id="KW-0812">Transmembrane</keyword>
<evidence type="ECO:0000256" key="6">
    <source>
        <dbReference type="ARBA" id="ARBA00023136"/>
    </source>
</evidence>
<feature type="domain" description="Membrane transport protein MMPL" evidence="9">
    <location>
        <begin position="488"/>
        <end position="729"/>
    </location>
</feature>
<feature type="region of interest" description="Disordered" evidence="7">
    <location>
        <begin position="743"/>
        <end position="785"/>
    </location>
</feature>
<dbReference type="EMBL" id="AP022870">
    <property type="protein sequence ID" value="BCB76957.1"/>
    <property type="molecule type" value="Genomic_DNA"/>
</dbReference>
<feature type="compositionally biased region" description="Low complexity" evidence="7">
    <location>
        <begin position="773"/>
        <end position="785"/>
    </location>
</feature>
<keyword evidence="11" id="KW-1185">Reference proteome</keyword>